<keyword evidence="3" id="KW-1185">Reference proteome</keyword>
<dbReference type="AlphaFoldDB" id="A0A9Q0AY81"/>
<comment type="caution">
    <text evidence="2">The sequence shown here is derived from an EMBL/GenBank/DDBJ whole genome shotgun (WGS) entry which is preliminary data.</text>
</comment>
<organism evidence="2 3">
    <name type="scientific">Colletotrichum abscissum</name>
    <dbReference type="NCBI Taxonomy" id="1671311"/>
    <lineage>
        <taxon>Eukaryota</taxon>
        <taxon>Fungi</taxon>
        <taxon>Dikarya</taxon>
        <taxon>Ascomycota</taxon>
        <taxon>Pezizomycotina</taxon>
        <taxon>Sordariomycetes</taxon>
        <taxon>Hypocreomycetidae</taxon>
        <taxon>Glomerellales</taxon>
        <taxon>Glomerellaceae</taxon>
        <taxon>Colletotrichum</taxon>
        <taxon>Colletotrichum acutatum species complex</taxon>
    </lineage>
</organism>
<dbReference type="OrthoDB" id="10362595at2759"/>
<protein>
    <submittedName>
        <fullName evidence="2">Uncharacterized protein</fullName>
    </submittedName>
</protein>
<feature type="region of interest" description="Disordered" evidence="1">
    <location>
        <begin position="1"/>
        <end position="21"/>
    </location>
</feature>
<sequence>MGSWEPAWPRSSRAGEQLGKEDSVAARQVADTVSRIHPISSWTVERRAAPRRPRETLNKISAAAAWFMLDGGGRICASEPHASRPIARPFVNESHPEADTTERRAYQAASWLLQGPYAHGHGLMGSRLWWFKLRTRVWTPFAGTRARGPRGLVGMGFSDASLTYRISHTCSGLEPRSRARSRLRHVPADACCVHKLCFELCVGSPTRNSAGDNYTPCYVSSVAELGAPGCRAASPLIGSF</sequence>
<evidence type="ECO:0000256" key="1">
    <source>
        <dbReference type="SAM" id="MobiDB-lite"/>
    </source>
</evidence>
<dbReference type="Proteomes" id="UP001056436">
    <property type="component" value="Unassembled WGS sequence"/>
</dbReference>
<gene>
    <name evidence="2" type="ORF">CABS02_13664</name>
</gene>
<reference evidence="2" key="1">
    <citation type="submission" date="2019-01" db="EMBL/GenBank/DDBJ databases">
        <title>Colletotrichum abscissum LGMF1257.</title>
        <authorList>
            <person name="Baroncelli R."/>
        </authorList>
    </citation>
    <scope>NUCLEOTIDE SEQUENCE</scope>
    <source>
        <strain evidence="2">Ca142</strain>
    </source>
</reference>
<evidence type="ECO:0000313" key="3">
    <source>
        <dbReference type="Proteomes" id="UP001056436"/>
    </source>
</evidence>
<accession>A0A9Q0AY81</accession>
<proteinExistence type="predicted"/>
<evidence type="ECO:0000313" key="2">
    <source>
        <dbReference type="EMBL" id="KAI3533106.1"/>
    </source>
</evidence>
<dbReference type="EMBL" id="SDAQ01000160">
    <property type="protein sequence ID" value="KAI3533106.1"/>
    <property type="molecule type" value="Genomic_DNA"/>
</dbReference>
<name>A0A9Q0AY81_9PEZI</name>